<keyword evidence="2" id="KW-1185">Reference proteome</keyword>
<dbReference type="GeneID" id="83199241"/>
<accession>A0A9W9TYM9</accession>
<reference evidence="1" key="1">
    <citation type="submission" date="2022-11" db="EMBL/GenBank/DDBJ databases">
        <authorList>
            <person name="Petersen C."/>
        </authorList>
    </citation>
    <scope>NUCLEOTIDE SEQUENCE</scope>
    <source>
        <strain evidence="1">IBT 19713</strain>
    </source>
</reference>
<comment type="caution">
    <text evidence="1">The sequence shown here is derived from an EMBL/GenBank/DDBJ whole genome shotgun (WGS) entry which is preliminary data.</text>
</comment>
<evidence type="ECO:0000313" key="1">
    <source>
        <dbReference type="EMBL" id="KAJ5247658.1"/>
    </source>
</evidence>
<dbReference type="AlphaFoldDB" id="A0A9W9TYM9"/>
<dbReference type="EMBL" id="JAPQKS010000002">
    <property type="protein sequence ID" value="KAJ5247658.1"/>
    <property type="molecule type" value="Genomic_DNA"/>
</dbReference>
<dbReference type="RefSeq" id="XP_058335079.1">
    <property type="nucleotide sequence ID" value="XM_058471938.1"/>
</dbReference>
<organism evidence="1 2">
    <name type="scientific">Penicillium chermesinum</name>
    <dbReference type="NCBI Taxonomy" id="63820"/>
    <lineage>
        <taxon>Eukaryota</taxon>
        <taxon>Fungi</taxon>
        <taxon>Dikarya</taxon>
        <taxon>Ascomycota</taxon>
        <taxon>Pezizomycotina</taxon>
        <taxon>Eurotiomycetes</taxon>
        <taxon>Eurotiomycetidae</taxon>
        <taxon>Eurotiales</taxon>
        <taxon>Aspergillaceae</taxon>
        <taxon>Penicillium</taxon>
    </lineage>
</organism>
<proteinExistence type="predicted"/>
<reference evidence="1" key="2">
    <citation type="journal article" date="2023" name="IMA Fungus">
        <title>Comparative genomic study of the Penicillium genus elucidates a diverse pangenome and 15 lateral gene transfer events.</title>
        <authorList>
            <person name="Petersen C."/>
            <person name="Sorensen T."/>
            <person name="Nielsen M.R."/>
            <person name="Sondergaard T.E."/>
            <person name="Sorensen J.L."/>
            <person name="Fitzpatrick D.A."/>
            <person name="Frisvad J.C."/>
            <person name="Nielsen K.L."/>
        </authorList>
    </citation>
    <scope>NUCLEOTIDE SEQUENCE</scope>
    <source>
        <strain evidence="1">IBT 19713</strain>
    </source>
</reference>
<name>A0A9W9TYM9_9EURO</name>
<gene>
    <name evidence="1" type="ORF">N7468_002641</name>
</gene>
<evidence type="ECO:0000313" key="2">
    <source>
        <dbReference type="Proteomes" id="UP001150941"/>
    </source>
</evidence>
<sequence>MANLFHAAKSPDTHANYAVYLCAQTCELVSDRTQSLEFGAQKKFASETFTVSGSSSWMICRIGSRQDRENCFRYTLPQAYHSLRSFSSIGLQFVYPNLPHALHSTFEYNAKGH</sequence>
<protein>
    <submittedName>
        <fullName evidence="1">Uncharacterized protein</fullName>
    </submittedName>
</protein>
<dbReference type="Proteomes" id="UP001150941">
    <property type="component" value="Unassembled WGS sequence"/>
</dbReference>